<protein>
    <submittedName>
        <fullName evidence="1">Uncharacterized protein</fullName>
    </submittedName>
</protein>
<accession>A0A0C3E1I5</accession>
<dbReference type="EMBL" id="KN822043">
    <property type="protein sequence ID" value="KIM62384.1"/>
    <property type="molecule type" value="Genomic_DNA"/>
</dbReference>
<dbReference type="AlphaFoldDB" id="A0A0C3E1I5"/>
<name>A0A0C3E1I5_9AGAM</name>
<reference evidence="2" key="2">
    <citation type="submission" date="2015-01" db="EMBL/GenBank/DDBJ databases">
        <title>Evolutionary Origins and Diversification of the Mycorrhizal Mutualists.</title>
        <authorList>
            <consortium name="DOE Joint Genome Institute"/>
            <consortium name="Mycorrhizal Genomics Consortium"/>
            <person name="Kohler A."/>
            <person name="Kuo A."/>
            <person name="Nagy L.G."/>
            <person name="Floudas D."/>
            <person name="Copeland A."/>
            <person name="Barry K.W."/>
            <person name="Cichocki N."/>
            <person name="Veneault-Fourrey C."/>
            <person name="LaButti K."/>
            <person name="Lindquist E.A."/>
            <person name="Lipzen A."/>
            <person name="Lundell T."/>
            <person name="Morin E."/>
            <person name="Murat C."/>
            <person name="Riley R."/>
            <person name="Ohm R."/>
            <person name="Sun H."/>
            <person name="Tunlid A."/>
            <person name="Henrissat B."/>
            <person name="Grigoriev I.V."/>
            <person name="Hibbett D.S."/>
            <person name="Martin F."/>
        </authorList>
    </citation>
    <scope>NUCLEOTIDE SEQUENCE [LARGE SCALE GENOMIC DNA]</scope>
    <source>
        <strain evidence="2">Foug A</strain>
    </source>
</reference>
<dbReference type="HOGENOM" id="CLU_147561_0_0_1"/>
<keyword evidence="2" id="KW-1185">Reference proteome</keyword>
<dbReference type="OrthoDB" id="2640494at2759"/>
<organism evidence="1 2">
    <name type="scientific">Scleroderma citrinum Foug A</name>
    <dbReference type="NCBI Taxonomy" id="1036808"/>
    <lineage>
        <taxon>Eukaryota</taxon>
        <taxon>Fungi</taxon>
        <taxon>Dikarya</taxon>
        <taxon>Basidiomycota</taxon>
        <taxon>Agaricomycotina</taxon>
        <taxon>Agaricomycetes</taxon>
        <taxon>Agaricomycetidae</taxon>
        <taxon>Boletales</taxon>
        <taxon>Sclerodermatineae</taxon>
        <taxon>Sclerodermataceae</taxon>
        <taxon>Scleroderma</taxon>
    </lineage>
</organism>
<proteinExistence type="predicted"/>
<dbReference type="InParanoid" id="A0A0C3E1I5"/>
<reference evidence="1 2" key="1">
    <citation type="submission" date="2014-04" db="EMBL/GenBank/DDBJ databases">
        <authorList>
            <consortium name="DOE Joint Genome Institute"/>
            <person name="Kuo A."/>
            <person name="Kohler A."/>
            <person name="Nagy L.G."/>
            <person name="Floudas D."/>
            <person name="Copeland A."/>
            <person name="Barry K.W."/>
            <person name="Cichocki N."/>
            <person name="Veneault-Fourrey C."/>
            <person name="LaButti K."/>
            <person name="Lindquist E.A."/>
            <person name="Lipzen A."/>
            <person name="Lundell T."/>
            <person name="Morin E."/>
            <person name="Murat C."/>
            <person name="Sun H."/>
            <person name="Tunlid A."/>
            <person name="Henrissat B."/>
            <person name="Grigoriev I.V."/>
            <person name="Hibbett D.S."/>
            <person name="Martin F."/>
            <person name="Nordberg H.P."/>
            <person name="Cantor M.N."/>
            <person name="Hua S.X."/>
        </authorList>
    </citation>
    <scope>NUCLEOTIDE SEQUENCE [LARGE SCALE GENOMIC DNA]</scope>
    <source>
        <strain evidence="1 2">Foug A</strain>
    </source>
</reference>
<evidence type="ECO:0000313" key="1">
    <source>
        <dbReference type="EMBL" id="KIM62384.1"/>
    </source>
</evidence>
<dbReference type="Proteomes" id="UP000053989">
    <property type="component" value="Unassembled WGS sequence"/>
</dbReference>
<gene>
    <name evidence="1" type="ORF">SCLCIDRAFT_25114</name>
</gene>
<sequence>MAYNDKVSSGPHDSLTAKSVENEEALLVLEVVHAQQEVHHAEKSLAECIVWEHEKIANLHCFKAWQMQDSVDQMDLDVRWINATFINHSRSHPSVVPVSTSALSQTVLGSDYPAADLTQLAAGGRLLAVKLD</sequence>
<evidence type="ECO:0000313" key="2">
    <source>
        <dbReference type="Proteomes" id="UP000053989"/>
    </source>
</evidence>